<evidence type="ECO:0000259" key="6">
    <source>
        <dbReference type="Pfam" id="PF07992"/>
    </source>
</evidence>
<keyword evidence="5" id="KW-0676">Redox-active center</keyword>
<dbReference type="PRINTS" id="PR00469">
    <property type="entry name" value="PNDRDTASEII"/>
</dbReference>
<keyword evidence="4" id="KW-1015">Disulfide bond</keyword>
<dbReference type="AlphaFoldDB" id="A0A1D8GQI5"/>
<keyword evidence="3" id="KW-0560">Oxidoreductase</keyword>
<dbReference type="EMBL" id="CP017269">
    <property type="protein sequence ID" value="AOT73201.1"/>
    <property type="molecule type" value="Genomic_DNA"/>
</dbReference>
<dbReference type="SUPFAM" id="SSF51905">
    <property type="entry name" value="FAD/NAD(P)-binding domain"/>
    <property type="match status" value="1"/>
</dbReference>
<keyword evidence="1" id="KW-0285">Flavoprotein</keyword>
<accession>A0A1D8GQI5</accession>
<evidence type="ECO:0000313" key="7">
    <source>
        <dbReference type="EMBL" id="AOT73201.1"/>
    </source>
</evidence>
<name>A0A1D8GQI5_9FIRM</name>
<dbReference type="PROSITE" id="PS00573">
    <property type="entry name" value="PYRIDINE_REDOX_2"/>
    <property type="match status" value="1"/>
</dbReference>
<organism evidence="7 8">
    <name type="scientific">Geosporobacter ferrireducens</name>
    <dbReference type="NCBI Taxonomy" id="1424294"/>
    <lineage>
        <taxon>Bacteria</taxon>
        <taxon>Bacillati</taxon>
        <taxon>Bacillota</taxon>
        <taxon>Clostridia</taxon>
        <taxon>Peptostreptococcales</taxon>
        <taxon>Thermotaleaceae</taxon>
        <taxon>Geosporobacter</taxon>
    </lineage>
</organism>
<evidence type="ECO:0000256" key="4">
    <source>
        <dbReference type="ARBA" id="ARBA00023157"/>
    </source>
</evidence>
<dbReference type="PANTHER" id="PTHR48105">
    <property type="entry name" value="THIOREDOXIN REDUCTASE 1-RELATED-RELATED"/>
    <property type="match status" value="1"/>
</dbReference>
<dbReference type="Gene3D" id="3.50.50.60">
    <property type="entry name" value="FAD/NAD(P)-binding domain"/>
    <property type="match status" value="2"/>
</dbReference>
<reference evidence="7 8" key="1">
    <citation type="submission" date="2016-09" db="EMBL/GenBank/DDBJ databases">
        <title>Genomic analysis reveals versatility of anaerobic energy metabolism of Geosporobacter ferrireducens IRF9 of phylum Firmicutes.</title>
        <authorList>
            <person name="Kim S.-J."/>
        </authorList>
    </citation>
    <scope>NUCLEOTIDE SEQUENCE [LARGE SCALE GENOMIC DNA]</scope>
    <source>
        <strain evidence="7 8">IRF9</strain>
    </source>
</reference>
<keyword evidence="2" id="KW-0274">FAD</keyword>
<dbReference type="InterPro" id="IPR036188">
    <property type="entry name" value="FAD/NAD-bd_sf"/>
</dbReference>
<dbReference type="STRING" id="1424294.Gferi_18255"/>
<evidence type="ECO:0000256" key="1">
    <source>
        <dbReference type="ARBA" id="ARBA00022630"/>
    </source>
</evidence>
<dbReference type="OrthoDB" id="9806179at2"/>
<evidence type="ECO:0000256" key="5">
    <source>
        <dbReference type="ARBA" id="ARBA00023284"/>
    </source>
</evidence>
<protein>
    <submittedName>
        <fullName evidence="7">Thioredoxin-disulfide reductase</fullName>
    </submittedName>
</protein>
<evidence type="ECO:0000313" key="8">
    <source>
        <dbReference type="Proteomes" id="UP000095743"/>
    </source>
</evidence>
<feature type="domain" description="FAD/NAD(P)-binding" evidence="6">
    <location>
        <begin position="2"/>
        <end position="290"/>
    </location>
</feature>
<keyword evidence="8" id="KW-1185">Reference proteome</keyword>
<dbReference type="InterPro" id="IPR050097">
    <property type="entry name" value="Ferredoxin-NADP_redctase_2"/>
</dbReference>
<dbReference type="PRINTS" id="PR00368">
    <property type="entry name" value="FADPNR"/>
</dbReference>
<proteinExistence type="predicted"/>
<evidence type="ECO:0000256" key="2">
    <source>
        <dbReference type="ARBA" id="ARBA00022827"/>
    </source>
</evidence>
<dbReference type="Proteomes" id="UP000095743">
    <property type="component" value="Chromosome"/>
</dbReference>
<dbReference type="InterPro" id="IPR023753">
    <property type="entry name" value="FAD/NAD-binding_dom"/>
</dbReference>
<dbReference type="KEGG" id="gfe:Gferi_18255"/>
<dbReference type="GO" id="GO:0016668">
    <property type="term" value="F:oxidoreductase activity, acting on a sulfur group of donors, NAD(P) as acceptor"/>
    <property type="evidence" value="ECO:0007669"/>
    <property type="project" value="UniProtKB-ARBA"/>
</dbReference>
<gene>
    <name evidence="7" type="ORF">Gferi_18255</name>
</gene>
<evidence type="ECO:0000256" key="3">
    <source>
        <dbReference type="ARBA" id="ARBA00023002"/>
    </source>
</evidence>
<dbReference type="Pfam" id="PF07992">
    <property type="entry name" value="Pyr_redox_2"/>
    <property type="match status" value="1"/>
</dbReference>
<dbReference type="InterPro" id="IPR008255">
    <property type="entry name" value="Pyr_nucl-diS_OxRdtase_2_AS"/>
</dbReference>
<sequence>MYDILIVGGGPAGMTAALYGSRANKSVCIIEKGAFGGQITSSPRVENWPGTVQMSGSDFGNQMAEQILAAGVDVEIETVIDIRNEGAYKVVVTEDGGYHKGRAVIVATGVKHRRLCLPGEEQLIGNGVYFCAVCDGAYYKDKSVAIIGGGNSALQEAVLLSEICSKVFVIQNLPEFTGEMKLREAVMGKPNVSVKFGTVVERYITEGNKLCGLQLVESAYGVKSEISCDGVFLAVGLKPENEVFAELAELNDYGYFASGEDCLTRTPGFFVAGDCRSKNVRQLTTAVADGAVAALAACSYIDGF</sequence>